<evidence type="ECO:0000313" key="2">
    <source>
        <dbReference type="EMBL" id="WWD22541.1"/>
    </source>
</evidence>
<proteinExistence type="predicted"/>
<accession>A0A5M6BQY1</accession>
<evidence type="ECO:0000256" key="1">
    <source>
        <dbReference type="SAM" id="MobiDB-lite"/>
    </source>
</evidence>
<organism evidence="2 3">
    <name type="scientific">Kwoniella shandongensis</name>
    <dbReference type="NCBI Taxonomy" id="1734106"/>
    <lineage>
        <taxon>Eukaryota</taxon>
        <taxon>Fungi</taxon>
        <taxon>Dikarya</taxon>
        <taxon>Basidiomycota</taxon>
        <taxon>Agaricomycotina</taxon>
        <taxon>Tremellomycetes</taxon>
        <taxon>Tremellales</taxon>
        <taxon>Cryptococcaceae</taxon>
        <taxon>Kwoniella</taxon>
    </lineage>
</organism>
<evidence type="ECO:0000313" key="3">
    <source>
        <dbReference type="Proteomes" id="UP000322225"/>
    </source>
</evidence>
<name>A0A5M6BQY1_9TREE</name>
<gene>
    <name evidence="2" type="ORF">CI109_107034</name>
</gene>
<keyword evidence="3" id="KW-1185">Reference proteome</keyword>
<feature type="compositionally biased region" description="Basic residues" evidence="1">
    <location>
        <begin position="1"/>
        <end position="12"/>
    </location>
</feature>
<feature type="region of interest" description="Disordered" evidence="1">
    <location>
        <begin position="1"/>
        <end position="20"/>
    </location>
</feature>
<sequence length="268" mass="29958">MSYRPSRYHRQASGKTPTHSSVCTGFYRSLKAGGHGRHTIPADDRGVAVEWKDPEQVSDMYCTKCAFEGAALGFLNAPRPEHMLDRVCGQGGWGAGDLDAAEKYHQLMEKVSEFIARTDDKPVIFSTAGIRDYKDYRRKLKKFGRAELNNPLIAGVDVTPQGNLLNHVQSDLLAPVPMMQVAPKTITERRHLLIQVDRTAIRSTAPKPMLPGINHTIHTPTVDVIQGLGPELRIDHPAVPQFTMIPLLLLVRHQDKAHVHMQKLIDQR</sequence>
<dbReference type="KEGG" id="ksn:43591733"/>
<dbReference type="Proteomes" id="UP000322225">
    <property type="component" value="Chromosome 13"/>
</dbReference>
<dbReference type="EMBL" id="CP144063">
    <property type="protein sequence ID" value="WWD22541.1"/>
    <property type="molecule type" value="Genomic_DNA"/>
</dbReference>
<dbReference type="RefSeq" id="XP_031858101.1">
    <property type="nucleotide sequence ID" value="XM_032007562.1"/>
</dbReference>
<dbReference type="GeneID" id="43591733"/>
<dbReference type="AlphaFoldDB" id="A0A5M6BQY1"/>
<protein>
    <submittedName>
        <fullName evidence="2">Uncharacterized protein</fullName>
    </submittedName>
</protein>
<reference evidence="2" key="1">
    <citation type="submission" date="2017-08" db="EMBL/GenBank/DDBJ databases">
        <authorList>
            <person name="Cuomo C."/>
            <person name="Billmyre B."/>
            <person name="Heitman J."/>
        </authorList>
    </citation>
    <scope>NUCLEOTIDE SEQUENCE</scope>
    <source>
        <strain evidence="2">CBS 12478</strain>
    </source>
</reference>
<reference evidence="2" key="2">
    <citation type="submission" date="2024-01" db="EMBL/GenBank/DDBJ databases">
        <title>Comparative genomics of Cryptococcus and Kwoniella reveals pathogenesis evolution and contrasting modes of karyotype evolution via chromosome fusion or intercentromeric recombination.</title>
        <authorList>
            <person name="Coelho M.A."/>
            <person name="David-Palma M."/>
            <person name="Shea T."/>
            <person name="Bowers K."/>
            <person name="McGinley-Smith S."/>
            <person name="Mohammad A.W."/>
            <person name="Gnirke A."/>
            <person name="Yurkov A.M."/>
            <person name="Nowrousian M."/>
            <person name="Sun S."/>
            <person name="Cuomo C.A."/>
            <person name="Heitman J."/>
        </authorList>
    </citation>
    <scope>NUCLEOTIDE SEQUENCE</scope>
    <source>
        <strain evidence="2">CBS 12478</strain>
    </source>
</reference>